<dbReference type="AlphaFoldDB" id="A0A2K8YU22"/>
<dbReference type="OrthoDB" id="961305at2"/>
<protein>
    <recommendedName>
        <fullName evidence="3">SnoaL-like domain-containing protein</fullName>
    </recommendedName>
</protein>
<evidence type="ECO:0008006" key="3">
    <source>
        <dbReference type="Google" id="ProtNLM"/>
    </source>
</evidence>
<reference evidence="1 2" key="1">
    <citation type="submission" date="2017-11" db="EMBL/GenBank/DDBJ databases">
        <title>Taxonomic description and genome sequences of Spirosoma HA7 sp. nov., isolated from pollen microhabitat of Corylus avellana.</title>
        <authorList>
            <person name="Ambika Manirajan B."/>
            <person name="Suarez C."/>
            <person name="Ratering S."/>
            <person name="Geissler-Plaum R."/>
            <person name="Cardinale M."/>
            <person name="Sylvia S."/>
        </authorList>
    </citation>
    <scope>NUCLEOTIDE SEQUENCE [LARGE SCALE GENOMIC DNA]</scope>
    <source>
        <strain evidence="1 2">HA7</strain>
    </source>
</reference>
<dbReference type="SUPFAM" id="SSF54427">
    <property type="entry name" value="NTF2-like"/>
    <property type="match status" value="1"/>
</dbReference>
<sequence>MKRFIIFFRWLVGPSMTTLIEELHVRLLNDWILTQDPAFIHPQCTWKLADGHVCSGTHLGRDFFRNYQRQLDRTYPDWYEVVSEVIGSSIGGIIIGTYQFQRETNGLWYSAPFTHFYRIQRGQIVSAYYYMGEVSTHLDRFQSTTYFPTYAAFPSLN</sequence>
<evidence type="ECO:0000313" key="2">
    <source>
        <dbReference type="Proteomes" id="UP000232883"/>
    </source>
</evidence>
<dbReference type="RefSeq" id="WP_100986617.1">
    <property type="nucleotide sequence ID" value="NZ_CP025096.1"/>
</dbReference>
<keyword evidence="2" id="KW-1185">Reference proteome</keyword>
<dbReference type="Gene3D" id="3.10.450.50">
    <property type="match status" value="1"/>
</dbReference>
<dbReference type="Proteomes" id="UP000232883">
    <property type="component" value="Chromosome"/>
</dbReference>
<dbReference type="KEGG" id="spir:CWM47_04525"/>
<accession>A0A2K8YU22</accession>
<dbReference type="InterPro" id="IPR032710">
    <property type="entry name" value="NTF2-like_dom_sf"/>
</dbReference>
<organism evidence="1 2">
    <name type="scientific">Spirosoma pollinicola</name>
    <dbReference type="NCBI Taxonomy" id="2057025"/>
    <lineage>
        <taxon>Bacteria</taxon>
        <taxon>Pseudomonadati</taxon>
        <taxon>Bacteroidota</taxon>
        <taxon>Cytophagia</taxon>
        <taxon>Cytophagales</taxon>
        <taxon>Cytophagaceae</taxon>
        <taxon>Spirosoma</taxon>
    </lineage>
</organism>
<dbReference type="EMBL" id="CP025096">
    <property type="protein sequence ID" value="AUD01145.1"/>
    <property type="molecule type" value="Genomic_DNA"/>
</dbReference>
<proteinExistence type="predicted"/>
<evidence type="ECO:0000313" key="1">
    <source>
        <dbReference type="EMBL" id="AUD01145.1"/>
    </source>
</evidence>
<name>A0A2K8YU22_9BACT</name>
<gene>
    <name evidence="1" type="ORF">CWM47_04525</name>
</gene>